<dbReference type="Proteomes" id="UP000287519">
    <property type="component" value="Unassembled WGS sequence"/>
</dbReference>
<dbReference type="EMBL" id="BHYM01000089">
    <property type="protein sequence ID" value="GCE44232.1"/>
    <property type="molecule type" value="Genomic_DNA"/>
</dbReference>
<evidence type="ECO:0000259" key="4">
    <source>
        <dbReference type="Pfam" id="PF08240"/>
    </source>
</evidence>
<dbReference type="GO" id="GO:0016491">
    <property type="term" value="F:oxidoreductase activity"/>
    <property type="evidence" value="ECO:0007669"/>
    <property type="project" value="UniProtKB-KW"/>
</dbReference>
<proteinExistence type="predicted"/>
<feature type="domain" description="Alcohol dehydrogenase-like C-terminal" evidence="3">
    <location>
        <begin position="181"/>
        <end position="300"/>
    </location>
</feature>
<evidence type="ECO:0000259" key="3">
    <source>
        <dbReference type="Pfam" id="PF00107"/>
    </source>
</evidence>
<dbReference type="PANTHER" id="PTHR43401">
    <property type="entry name" value="L-THREONINE 3-DEHYDROGENASE"/>
    <property type="match status" value="1"/>
</dbReference>
<dbReference type="Pfam" id="PF00107">
    <property type="entry name" value="ADH_zinc_N"/>
    <property type="match status" value="1"/>
</dbReference>
<dbReference type="RefSeq" id="WP_124395849.1">
    <property type="nucleotide sequence ID" value="NZ_BHYM01000089.1"/>
</dbReference>
<dbReference type="Gene3D" id="3.90.180.10">
    <property type="entry name" value="Medium-chain alcohol dehydrogenases, catalytic domain"/>
    <property type="match status" value="1"/>
</dbReference>
<dbReference type="InterPro" id="IPR050129">
    <property type="entry name" value="Zn_alcohol_dh"/>
</dbReference>
<dbReference type="InterPro" id="IPR013149">
    <property type="entry name" value="ADH-like_C"/>
</dbReference>
<dbReference type="PANTHER" id="PTHR43401:SF2">
    <property type="entry name" value="L-THREONINE 3-DEHYDROGENASE"/>
    <property type="match status" value="1"/>
</dbReference>
<evidence type="ECO:0000313" key="6">
    <source>
        <dbReference type="Proteomes" id="UP000287519"/>
    </source>
</evidence>
<sequence>MSVEIPVRPGGKVLELTAPRQLSTATREVPTAGAGEIVVEVRGLGICGTDLHIYAGRGDTYPWVVGHDAVGVIHEKADDITHLAVGQRVVVDPVLHCGSCWACESGSTQLCSAGGYIGMLGPGMAAQYVAVPARLVIPIPDTVSDLAATALEPIAVALHAMDRIRPLAAEPLPTFVIGGGPLGLLQAQVMEHLGWPSTVVEPQARRRELGNELGLTVVAPEDADAGTPGSVGGPRLVIETSATAGGVELAERLATPGSLVAVVGRGPHSIPPPSVLLRELSILGIKGGPGVYPAAIDLVASGAVDPTAVVTHTFAWSEAATAFADTVGSPEEILRTALVGPW</sequence>
<dbReference type="Pfam" id="PF08240">
    <property type="entry name" value="ADH_N"/>
    <property type="match status" value="1"/>
</dbReference>
<comment type="caution">
    <text evidence="5">The sequence shown here is derived from an EMBL/GenBank/DDBJ whole genome shotgun (WGS) entry which is preliminary data.</text>
</comment>
<name>A0A402CKT6_RHOWR</name>
<reference evidence="5 6" key="1">
    <citation type="submission" date="2018-11" db="EMBL/GenBank/DDBJ databases">
        <title>Microbial catabolism of amino acid.</title>
        <authorList>
            <person name="Hibi M."/>
            <person name="Ogawa J."/>
        </authorList>
    </citation>
    <scope>NUCLEOTIDE SEQUENCE [LARGE SCALE GENOMIC DNA]</scope>
    <source>
        <strain evidence="5 6">C31-06</strain>
    </source>
</reference>
<dbReference type="InterPro" id="IPR036291">
    <property type="entry name" value="NAD(P)-bd_dom_sf"/>
</dbReference>
<evidence type="ECO:0000256" key="2">
    <source>
        <dbReference type="ARBA" id="ARBA00023002"/>
    </source>
</evidence>
<organism evidence="5 6">
    <name type="scientific">Rhodococcus wratislaviensis</name>
    <name type="common">Tsukamurella wratislaviensis</name>
    <dbReference type="NCBI Taxonomy" id="44752"/>
    <lineage>
        <taxon>Bacteria</taxon>
        <taxon>Bacillati</taxon>
        <taxon>Actinomycetota</taxon>
        <taxon>Actinomycetes</taxon>
        <taxon>Mycobacteriales</taxon>
        <taxon>Nocardiaceae</taxon>
        <taxon>Rhodococcus</taxon>
    </lineage>
</organism>
<dbReference type="SUPFAM" id="SSF50129">
    <property type="entry name" value="GroES-like"/>
    <property type="match status" value="1"/>
</dbReference>
<keyword evidence="6" id="KW-1185">Reference proteome</keyword>
<dbReference type="InterPro" id="IPR013154">
    <property type="entry name" value="ADH-like_N"/>
</dbReference>
<dbReference type="OrthoDB" id="3567264at2"/>
<comment type="cofactor">
    <cofactor evidence="1">
        <name>Zn(2+)</name>
        <dbReference type="ChEBI" id="CHEBI:29105"/>
    </cofactor>
</comment>
<evidence type="ECO:0000313" key="5">
    <source>
        <dbReference type="EMBL" id="GCE44232.1"/>
    </source>
</evidence>
<protein>
    <submittedName>
        <fullName evidence="5">Sorbitol dehydrogenase</fullName>
    </submittedName>
</protein>
<dbReference type="SUPFAM" id="SSF51735">
    <property type="entry name" value="NAD(P)-binding Rossmann-fold domains"/>
    <property type="match status" value="1"/>
</dbReference>
<dbReference type="InterPro" id="IPR011032">
    <property type="entry name" value="GroES-like_sf"/>
</dbReference>
<dbReference type="AlphaFoldDB" id="A0A402CKT6"/>
<gene>
    <name evidence="5" type="ORF">Rhow_008530</name>
</gene>
<evidence type="ECO:0000256" key="1">
    <source>
        <dbReference type="ARBA" id="ARBA00001947"/>
    </source>
</evidence>
<keyword evidence="2" id="KW-0560">Oxidoreductase</keyword>
<feature type="domain" description="Alcohol dehydrogenase-like N-terminal" evidence="4">
    <location>
        <begin position="33"/>
        <end position="141"/>
    </location>
</feature>
<accession>A0A402CKT6</accession>
<dbReference type="Gene3D" id="3.40.50.720">
    <property type="entry name" value="NAD(P)-binding Rossmann-like Domain"/>
    <property type="match status" value="1"/>
</dbReference>